<feature type="non-terminal residue" evidence="1">
    <location>
        <position position="735"/>
    </location>
</feature>
<dbReference type="Proteomes" id="UP000265618">
    <property type="component" value="Unassembled WGS sequence"/>
</dbReference>
<keyword evidence="2" id="KW-1185">Reference proteome</keyword>
<protein>
    <submittedName>
        <fullName evidence="1">Uncharacterized protein</fullName>
    </submittedName>
</protein>
<accession>A0A9K3GKA6</accession>
<evidence type="ECO:0000313" key="1">
    <source>
        <dbReference type="EMBL" id="GIQ87044.1"/>
    </source>
</evidence>
<proteinExistence type="predicted"/>
<dbReference type="AlphaFoldDB" id="A0A9K3GKA6"/>
<reference evidence="1 2" key="1">
    <citation type="journal article" date="2018" name="PLoS ONE">
        <title>The draft genome of Kipferlia bialata reveals reductive genome evolution in fornicate parasites.</title>
        <authorList>
            <person name="Tanifuji G."/>
            <person name="Takabayashi S."/>
            <person name="Kume K."/>
            <person name="Takagi M."/>
            <person name="Nakayama T."/>
            <person name="Kamikawa R."/>
            <person name="Inagaki Y."/>
            <person name="Hashimoto T."/>
        </authorList>
    </citation>
    <scope>NUCLEOTIDE SEQUENCE [LARGE SCALE GENOMIC DNA]</scope>
    <source>
        <strain evidence="1">NY0173</strain>
    </source>
</reference>
<comment type="caution">
    <text evidence="1">The sequence shown here is derived from an EMBL/GenBank/DDBJ whole genome shotgun (WGS) entry which is preliminary data.</text>
</comment>
<sequence length="735" mass="75744">TQLEGVSAGRVREAYLDVERSLGAVLSVDAPSPASPPAPRGVDAVSSCLSGLSHALRDSASGRGSDTDSTLPNPLKGIVSLCRREAELVSRRESILAQQRREKRDSDIRGARDLCALCALSDAGQGGDSDSGAPMPESFHIRAHTLAEETLDTLASLYGGCSGSVGSGGMDPDPSAAVESLRQYLSDPDFGSVLSVSDIPHKTRVGGGMVHGVVVPAVAQFVQSLCCYPTEAGGGCTVSKSDTTHTASTPTLVSLSDRASALLSVLSEAAQSSPYPTLASVSQGVSARVTEGVLSHSVRCISQALCSTGTEGSVSSGLATLTHVCKALSPDTPVCIDALVTGVRGCLLSAMSSALCIQTGKGGRERGGSLWQVGSETECVWPGVGGGEVRLVAHPPSVSAGVSAVMSTAHCVGQCLPDKALVSLVMRYTRAALSGSRTPANTSASPSSSKASPYLLPALEASLVVTMLHACHRVPSMAMTSTSTDASEGWLGGCLAQCVEGAQTVCRAALKGRERQRERERERERVSTWQGVADNLRSCGMEVAKAVSVLLSILPTAPGSLSLTPSAPACGVGEGVVARIVEGVCLSVVQMLSAGDVPSSGTVQIGQALRDSAITVCQALGIGKTQSVEHRDGVVDVTLDIASIRPSCAVSPASSPSLSLCTSLSTFCHVARLLTLDIQDIVTGWNTGVWPDTEGVPQALSVPLPLCMDRQGVASVLVRVYEDTPSFRDVLKRMQ</sequence>
<gene>
    <name evidence="1" type="ORF">KIPB_009006</name>
</gene>
<evidence type="ECO:0000313" key="2">
    <source>
        <dbReference type="Proteomes" id="UP000265618"/>
    </source>
</evidence>
<name>A0A9K3GKA6_9EUKA</name>
<dbReference type="EMBL" id="BDIP01002937">
    <property type="protein sequence ID" value="GIQ87044.1"/>
    <property type="molecule type" value="Genomic_DNA"/>
</dbReference>
<organism evidence="1 2">
    <name type="scientific">Kipferlia bialata</name>
    <dbReference type="NCBI Taxonomy" id="797122"/>
    <lineage>
        <taxon>Eukaryota</taxon>
        <taxon>Metamonada</taxon>
        <taxon>Carpediemonas-like organisms</taxon>
        <taxon>Kipferlia</taxon>
    </lineage>
</organism>